<dbReference type="InterPro" id="IPR018555">
    <property type="entry name" value="C630.06c-like"/>
</dbReference>
<gene>
    <name evidence="2" type="ORF">PMG11_05112</name>
</gene>
<accession>A0A0F7VJX7</accession>
<dbReference type="Proteomes" id="UP000042958">
    <property type="component" value="Unassembled WGS sequence"/>
</dbReference>
<keyword evidence="3" id="KW-1185">Reference proteome</keyword>
<protein>
    <submittedName>
        <fullName evidence="2">Uncharacterized protein</fullName>
    </submittedName>
</protein>
<evidence type="ECO:0000313" key="2">
    <source>
        <dbReference type="EMBL" id="CEO60487.1"/>
    </source>
</evidence>
<dbReference type="AlphaFoldDB" id="A0A0F7VJX7"/>
<reference evidence="3" key="1">
    <citation type="journal article" date="2015" name="Genome Announc.">
        <title>Draft genome sequence of the fungus Penicillium brasilianum MG11.</title>
        <authorList>
            <person name="Horn F."/>
            <person name="Linde J."/>
            <person name="Mattern D.J."/>
            <person name="Walther G."/>
            <person name="Guthke R."/>
            <person name="Brakhage A.A."/>
            <person name="Valiante V."/>
        </authorList>
    </citation>
    <scope>NUCLEOTIDE SEQUENCE [LARGE SCALE GENOMIC DNA]</scope>
    <source>
        <strain evidence="3">MG11</strain>
    </source>
</reference>
<feature type="compositionally biased region" description="Basic residues" evidence="1">
    <location>
        <begin position="271"/>
        <end position="285"/>
    </location>
</feature>
<evidence type="ECO:0000256" key="1">
    <source>
        <dbReference type="SAM" id="MobiDB-lite"/>
    </source>
</evidence>
<sequence length="316" mass="35171">MFDVPDAKRVRRDEVQSLASSREPSPIDETDLQEAHARLGKLLNLDGLIGTNTATEQDNDASIHPVDEIKDEEEQEFEFRLFSAPTKPKDATPKDQETTDGDHTASKGETPSGKDTKNTTAGTQKLRIRLRSPTPSGDPSEGRFVKAFRGWQYYFSTPTLFGLDEDDMVKETIAEQRRQFEDMAVTGEHITTWAKAQPWPGCDLPWRVIHLKRHQTKLPPSSKNIPVYVVEGAPVSKSPTTRKKPGKKRRVQLRKKVAAAVAAKESEAEKRTRKNRERKIKRRQKAREQKAAAAGAAGDGDVSMVDGDGDSSGVDE</sequence>
<feature type="region of interest" description="Disordered" evidence="1">
    <location>
        <begin position="52"/>
        <end position="141"/>
    </location>
</feature>
<feature type="compositionally biased region" description="Basic and acidic residues" evidence="1">
    <location>
        <begin position="1"/>
        <end position="15"/>
    </location>
</feature>
<proteinExistence type="predicted"/>
<evidence type="ECO:0000313" key="3">
    <source>
        <dbReference type="Proteomes" id="UP000042958"/>
    </source>
</evidence>
<dbReference type="EMBL" id="CDHK01000004">
    <property type="protein sequence ID" value="CEO60487.1"/>
    <property type="molecule type" value="Genomic_DNA"/>
</dbReference>
<dbReference type="STRING" id="104259.A0A0F7VJX7"/>
<feature type="compositionally biased region" description="Basic residues" evidence="1">
    <location>
        <begin position="240"/>
        <end position="257"/>
    </location>
</feature>
<organism evidence="2 3">
    <name type="scientific">Penicillium brasilianum</name>
    <dbReference type="NCBI Taxonomy" id="104259"/>
    <lineage>
        <taxon>Eukaryota</taxon>
        <taxon>Fungi</taxon>
        <taxon>Dikarya</taxon>
        <taxon>Ascomycota</taxon>
        <taxon>Pezizomycotina</taxon>
        <taxon>Eurotiomycetes</taxon>
        <taxon>Eurotiomycetidae</taxon>
        <taxon>Eurotiales</taxon>
        <taxon>Aspergillaceae</taxon>
        <taxon>Penicillium</taxon>
    </lineage>
</organism>
<name>A0A0F7VJX7_PENBI</name>
<dbReference type="OrthoDB" id="5425061at2759"/>
<feature type="region of interest" description="Disordered" evidence="1">
    <location>
        <begin position="235"/>
        <end position="316"/>
    </location>
</feature>
<feature type="compositionally biased region" description="Low complexity" evidence="1">
    <location>
        <begin position="291"/>
        <end position="306"/>
    </location>
</feature>
<feature type="compositionally biased region" description="Acidic residues" evidence="1">
    <location>
        <begin position="307"/>
        <end position="316"/>
    </location>
</feature>
<dbReference type="Pfam" id="PF09428">
    <property type="entry name" value="DUF2011"/>
    <property type="match status" value="1"/>
</dbReference>
<feature type="region of interest" description="Disordered" evidence="1">
    <location>
        <begin position="1"/>
        <end position="32"/>
    </location>
</feature>
<feature type="compositionally biased region" description="Basic and acidic residues" evidence="1">
    <location>
        <begin position="87"/>
        <end position="117"/>
    </location>
</feature>